<name>A0A194Q6A4_PAPXU</name>
<sequence length="117" mass="12487">MGGSDVGSVRSLTETARLLQNVRSVFGRRSAAGAAADLELSREYPPHAAPFSPLASHSLSSVRRGHLCRGSSQHMRTDCCTCWGADGFAFSQEEGGTVSQADVIRAYDTSQPRATRT</sequence>
<dbReference type="STRING" id="66420.A0A194Q6A4"/>
<organism evidence="1 2">
    <name type="scientific">Papilio xuthus</name>
    <name type="common">Asian swallowtail butterfly</name>
    <dbReference type="NCBI Taxonomy" id="66420"/>
    <lineage>
        <taxon>Eukaryota</taxon>
        <taxon>Metazoa</taxon>
        <taxon>Ecdysozoa</taxon>
        <taxon>Arthropoda</taxon>
        <taxon>Hexapoda</taxon>
        <taxon>Insecta</taxon>
        <taxon>Pterygota</taxon>
        <taxon>Neoptera</taxon>
        <taxon>Endopterygota</taxon>
        <taxon>Lepidoptera</taxon>
        <taxon>Glossata</taxon>
        <taxon>Ditrysia</taxon>
        <taxon>Papilionoidea</taxon>
        <taxon>Papilionidae</taxon>
        <taxon>Papilioninae</taxon>
        <taxon>Papilio</taxon>
    </lineage>
</organism>
<dbReference type="Proteomes" id="UP000053268">
    <property type="component" value="Unassembled WGS sequence"/>
</dbReference>
<protein>
    <submittedName>
        <fullName evidence="1">Uncharacterized protein</fullName>
    </submittedName>
</protein>
<gene>
    <name evidence="1" type="ORF">RR46_05328</name>
</gene>
<dbReference type="EMBL" id="KQ459439">
    <property type="protein sequence ID" value="KPJ01063.1"/>
    <property type="molecule type" value="Genomic_DNA"/>
</dbReference>
<dbReference type="AlphaFoldDB" id="A0A194Q6A4"/>
<keyword evidence="2" id="KW-1185">Reference proteome</keyword>
<evidence type="ECO:0000313" key="2">
    <source>
        <dbReference type="Proteomes" id="UP000053268"/>
    </source>
</evidence>
<reference evidence="1 2" key="1">
    <citation type="journal article" date="2015" name="Nat. Commun.">
        <title>Outbred genome sequencing and CRISPR/Cas9 gene editing in butterflies.</title>
        <authorList>
            <person name="Li X."/>
            <person name="Fan D."/>
            <person name="Zhang W."/>
            <person name="Liu G."/>
            <person name="Zhang L."/>
            <person name="Zhao L."/>
            <person name="Fang X."/>
            <person name="Chen L."/>
            <person name="Dong Y."/>
            <person name="Chen Y."/>
            <person name="Ding Y."/>
            <person name="Zhao R."/>
            <person name="Feng M."/>
            <person name="Zhu Y."/>
            <person name="Feng Y."/>
            <person name="Jiang X."/>
            <person name="Zhu D."/>
            <person name="Xiang H."/>
            <person name="Feng X."/>
            <person name="Li S."/>
            <person name="Wang J."/>
            <person name="Zhang G."/>
            <person name="Kronforst M.R."/>
            <person name="Wang W."/>
        </authorList>
    </citation>
    <scope>NUCLEOTIDE SEQUENCE [LARGE SCALE GENOMIC DNA]</scope>
    <source>
        <strain evidence="1">Ya'a_city_454_Px</strain>
        <tissue evidence="1">Whole body</tissue>
    </source>
</reference>
<accession>A0A194Q6A4</accession>
<proteinExistence type="predicted"/>
<evidence type="ECO:0000313" key="1">
    <source>
        <dbReference type="EMBL" id="KPJ01063.1"/>
    </source>
</evidence>